<dbReference type="InterPro" id="IPR009057">
    <property type="entry name" value="Homeodomain-like_sf"/>
</dbReference>
<dbReference type="AlphaFoldDB" id="A0A061QRS9"/>
<dbReference type="Pfam" id="PF00046">
    <property type="entry name" value="Homeodomain"/>
    <property type="match status" value="1"/>
</dbReference>
<evidence type="ECO:0000256" key="1">
    <source>
        <dbReference type="PROSITE-ProRule" id="PRU00108"/>
    </source>
</evidence>
<sequence>MPPVSISEFSAGTPTQGQVSANSNSRNDAQLGVTVDATAQSSEQNGFQDNSQRRAIKTRACTSWSIPQPAPRPRWKPTPEQVNILEQHFRSGYTKPTKELNDRVFAAGDATEQQIMVWLKNRLARQKRDEP</sequence>
<evidence type="ECO:0000259" key="4">
    <source>
        <dbReference type="PROSITE" id="PS50071"/>
    </source>
</evidence>
<protein>
    <recommendedName>
        <fullName evidence="4">Homeobox domain-containing protein</fullName>
    </recommendedName>
</protein>
<name>A0A061QRS9_9CHLO</name>
<accession>A0A061QRS9</accession>
<evidence type="ECO:0000313" key="5">
    <source>
        <dbReference type="EMBL" id="JAC61144.1"/>
    </source>
</evidence>
<organism evidence="5">
    <name type="scientific">Tetraselmis sp. GSL018</name>
    <dbReference type="NCBI Taxonomy" id="582737"/>
    <lineage>
        <taxon>Eukaryota</taxon>
        <taxon>Viridiplantae</taxon>
        <taxon>Chlorophyta</taxon>
        <taxon>core chlorophytes</taxon>
        <taxon>Chlorodendrophyceae</taxon>
        <taxon>Chlorodendrales</taxon>
        <taxon>Chlorodendraceae</taxon>
        <taxon>Tetraselmis</taxon>
    </lineage>
</organism>
<dbReference type="GO" id="GO:0005634">
    <property type="term" value="C:nucleus"/>
    <property type="evidence" value="ECO:0007669"/>
    <property type="project" value="UniProtKB-SubCell"/>
</dbReference>
<gene>
    <name evidence="5" type="ORF">TSPGSL018_27019</name>
</gene>
<evidence type="ECO:0000256" key="2">
    <source>
        <dbReference type="RuleBase" id="RU000682"/>
    </source>
</evidence>
<dbReference type="EMBL" id="GBEZ01026008">
    <property type="protein sequence ID" value="JAC61144.1"/>
    <property type="molecule type" value="Transcribed_RNA"/>
</dbReference>
<feature type="DNA-binding region" description="Homeobox" evidence="1">
    <location>
        <begin position="70"/>
        <end position="130"/>
    </location>
</feature>
<keyword evidence="1 2" id="KW-0371">Homeobox</keyword>
<dbReference type="PROSITE" id="PS50071">
    <property type="entry name" value="HOMEOBOX_2"/>
    <property type="match status" value="1"/>
</dbReference>
<dbReference type="SMART" id="SM00389">
    <property type="entry name" value="HOX"/>
    <property type="match status" value="1"/>
</dbReference>
<dbReference type="SUPFAM" id="SSF46689">
    <property type="entry name" value="Homeodomain-like"/>
    <property type="match status" value="1"/>
</dbReference>
<feature type="region of interest" description="Disordered" evidence="3">
    <location>
        <begin position="59"/>
        <end position="78"/>
    </location>
</feature>
<dbReference type="CDD" id="cd00086">
    <property type="entry name" value="homeodomain"/>
    <property type="match status" value="1"/>
</dbReference>
<keyword evidence="1 2" id="KW-0238">DNA-binding</keyword>
<dbReference type="GO" id="GO:0003677">
    <property type="term" value="F:DNA binding"/>
    <property type="evidence" value="ECO:0007669"/>
    <property type="project" value="UniProtKB-UniRule"/>
</dbReference>
<feature type="compositionally biased region" description="Polar residues" evidence="3">
    <location>
        <begin position="7"/>
        <end position="28"/>
    </location>
</feature>
<dbReference type="InterPro" id="IPR001356">
    <property type="entry name" value="HD"/>
</dbReference>
<comment type="subcellular location">
    <subcellularLocation>
        <location evidence="1 2">Nucleus</location>
    </subcellularLocation>
</comment>
<feature type="domain" description="Homeobox" evidence="4">
    <location>
        <begin position="68"/>
        <end position="129"/>
    </location>
</feature>
<evidence type="ECO:0000256" key="3">
    <source>
        <dbReference type="SAM" id="MobiDB-lite"/>
    </source>
</evidence>
<proteinExistence type="predicted"/>
<feature type="non-terminal residue" evidence="5">
    <location>
        <position position="131"/>
    </location>
</feature>
<dbReference type="Gene3D" id="1.10.10.60">
    <property type="entry name" value="Homeodomain-like"/>
    <property type="match status" value="1"/>
</dbReference>
<feature type="region of interest" description="Disordered" evidence="3">
    <location>
        <begin position="1"/>
        <end position="29"/>
    </location>
</feature>
<reference evidence="5" key="1">
    <citation type="submission" date="2014-05" db="EMBL/GenBank/DDBJ databases">
        <title>The transcriptome of the halophilic microalga Tetraselmis sp. GSL018 isolated from the Great Salt Lake, Utah.</title>
        <authorList>
            <person name="Jinkerson R.E."/>
            <person name="D'Adamo S."/>
            <person name="Posewitz M.C."/>
        </authorList>
    </citation>
    <scope>NUCLEOTIDE SEQUENCE</scope>
    <source>
        <strain evidence="5">GSL018</strain>
    </source>
</reference>
<keyword evidence="1 2" id="KW-0539">Nucleus</keyword>